<name>A0A328HBI7_ARTGO</name>
<dbReference type="Pfam" id="PF04480">
    <property type="entry name" value="DUF559"/>
    <property type="match status" value="1"/>
</dbReference>
<dbReference type="Gene3D" id="3.40.960.10">
    <property type="entry name" value="VSR Endonuclease"/>
    <property type="match status" value="1"/>
</dbReference>
<dbReference type="AlphaFoldDB" id="A0A328HBI7"/>
<evidence type="ECO:0000313" key="3">
    <source>
        <dbReference type="Proteomes" id="UP000249166"/>
    </source>
</evidence>
<evidence type="ECO:0000259" key="1">
    <source>
        <dbReference type="Pfam" id="PF04480"/>
    </source>
</evidence>
<dbReference type="InterPro" id="IPR007569">
    <property type="entry name" value="DUF559"/>
</dbReference>
<protein>
    <recommendedName>
        <fullName evidence="1">DUF559 domain-containing protein</fullName>
    </recommendedName>
</protein>
<reference evidence="2 3" key="1">
    <citation type="submission" date="2018-04" db="EMBL/GenBank/DDBJ databases">
        <title>Bacteria isolated from cave deposits of Manipur.</title>
        <authorList>
            <person name="Sahoo D."/>
            <person name="Sarangthem I."/>
            <person name="Nandeibam J."/>
        </authorList>
    </citation>
    <scope>NUCLEOTIDE SEQUENCE [LARGE SCALE GENOMIC DNA]</scope>
    <source>
        <strain evidence="3">mrc11</strain>
    </source>
</reference>
<dbReference type="Proteomes" id="UP000249166">
    <property type="component" value="Unassembled WGS sequence"/>
</dbReference>
<feature type="domain" description="DUF559" evidence="1">
    <location>
        <begin position="209"/>
        <end position="268"/>
    </location>
</feature>
<accession>A0A328HBI7</accession>
<sequence length="279" mass="30620">MDLEKYLVRRGGAARRGDLLRAGFRRPVLEAAVDSGRLYRPLRGVYALHTADDGVLAAFRANGRLTCVSAARFYSLWALHPPREVHLSCGNGVPKVGVIDHAPCMHASEPGYPVAGLADVLLHALKCLPELEALALVQSATGRGQISADFLRDKLIGNRNGRARAVLGLLISRADSVLEVLAHTHFVRAGLSVRMHVPLPGVGEVDCLVEECLVVELDGSTHFEPRQVKKDHRRNNAGIRGGFLTLRYYYDDVVYHPESMVEEVLAVLRLRTPGRFAPE</sequence>
<organism evidence="2 3">
    <name type="scientific">Arthrobacter globiformis</name>
    <dbReference type="NCBI Taxonomy" id="1665"/>
    <lineage>
        <taxon>Bacteria</taxon>
        <taxon>Bacillati</taxon>
        <taxon>Actinomycetota</taxon>
        <taxon>Actinomycetes</taxon>
        <taxon>Micrococcales</taxon>
        <taxon>Micrococcaceae</taxon>
        <taxon>Arthrobacter</taxon>
    </lineage>
</organism>
<gene>
    <name evidence="2" type="ORF">DBZ45_17190</name>
</gene>
<evidence type="ECO:0000313" key="2">
    <source>
        <dbReference type="EMBL" id="RAM35898.1"/>
    </source>
</evidence>
<comment type="caution">
    <text evidence="2">The sequence shown here is derived from an EMBL/GenBank/DDBJ whole genome shotgun (WGS) entry which is preliminary data.</text>
</comment>
<dbReference type="EMBL" id="QLNP01000098">
    <property type="protein sequence ID" value="RAM35898.1"/>
    <property type="molecule type" value="Genomic_DNA"/>
</dbReference>
<dbReference type="OrthoDB" id="5144556at2"/>
<proteinExistence type="predicted"/>